<evidence type="ECO:0000259" key="4">
    <source>
        <dbReference type="PROSITE" id="PS50102"/>
    </source>
</evidence>
<protein>
    <submittedName>
        <fullName evidence="5">Single-stranded TG1-3 DNA-binding protein</fullName>
    </submittedName>
</protein>
<dbReference type="InterPro" id="IPR035979">
    <property type="entry name" value="RBD_domain_sf"/>
</dbReference>
<name>A0A1R1WYV9_9FUNG</name>
<keyword evidence="5" id="KW-0238">DNA-binding</keyword>
<reference evidence="5 8" key="1">
    <citation type="submission" date="2017-01" db="EMBL/GenBank/DDBJ databases">
        <authorList>
            <person name="Mah S.A."/>
            <person name="Swanson W.J."/>
            <person name="Moy G.W."/>
            <person name="Vacquier V.D."/>
        </authorList>
    </citation>
    <scope>NUCLEOTIDE SEQUENCE [LARGE SCALE GENOMIC DNA]</scope>
    <source>
        <strain evidence="5 8">GSMNP</strain>
    </source>
</reference>
<dbReference type="PANTHER" id="PTHR48025:SF1">
    <property type="entry name" value="RRM DOMAIN-CONTAINING PROTEIN"/>
    <property type="match status" value="1"/>
</dbReference>
<evidence type="ECO:0000256" key="2">
    <source>
        <dbReference type="PROSITE-ProRule" id="PRU00176"/>
    </source>
</evidence>
<sequence>MSSPAAASPAPQSDAASDSKVSFNDLTQKVFVGNLAFSITNQSLTEAFNNVAKVKEARVLTRGRRSLGYGFVVFEDDVDLESAVASLSKMNLGGREINVEIARPIDKDRAPRPPRQPRNPRSAADGDEKASRFNNRRSKGQNSDENGDEASSRPPRSKRQPRERRKPIDSDTSVFVANLPFSTRNENLKELFSDFEVTEARIALSIVPRRPPRSRGFGFVTFSSHEEQQRALKATTENPLVLENRELSVKPALASESTDAAAESTEAAAETTETSA</sequence>
<feature type="compositionally biased region" description="Low complexity" evidence="3">
    <location>
        <begin position="254"/>
        <end position="276"/>
    </location>
</feature>
<dbReference type="PROSITE" id="PS50102">
    <property type="entry name" value="RRM"/>
    <property type="match status" value="2"/>
</dbReference>
<dbReference type="GO" id="GO:0005634">
    <property type="term" value="C:nucleus"/>
    <property type="evidence" value="ECO:0007669"/>
    <property type="project" value="TreeGrafter"/>
</dbReference>
<accession>A0A1R1WYV9</accession>
<dbReference type="InterPro" id="IPR012677">
    <property type="entry name" value="Nucleotide-bd_a/b_plait_sf"/>
</dbReference>
<feature type="region of interest" description="Disordered" evidence="3">
    <location>
        <begin position="102"/>
        <end position="171"/>
    </location>
</feature>
<dbReference type="GO" id="GO:0003677">
    <property type="term" value="F:DNA binding"/>
    <property type="evidence" value="ECO:0007669"/>
    <property type="project" value="UniProtKB-KW"/>
</dbReference>
<comment type="caution">
    <text evidence="5">The sequence shown here is derived from an EMBL/GenBank/DDBJ whole genome shotgun (WGS) entry which is preliminary data.</text>
</comment>
<dbReference type="SUPFAM" id="SSF54928">
    <property type="entry name" value="RNA-binding domain, RBD"/>
    <property type="match status" value="2"/>
</dbReference>
<keyword evidence="8" id="KW-1185">Reference proteome</keyword>
<evidence type="ECO:0000313" key="8">
    <source>
        <dbReference type="Proteomes" id="UP000187283"/>
    </source>
</evidence>
<dbReference type="InterPro" id="IPR000504">
    <property type="entry name" value="RRM_dom"/>
</dbReference>
<dbReference type="OrthoDB" id="439808at2759"/>
<dbReference type="STRING" id="133412.A0A1R1WYV9"/>
<dbReference type="Pfam" id="PF00076">
    <property type="entry name" value="RRM_1"/>
    <property type="match status" value="2"/>
</dbReference>
<proteinExistence type="predicted"/>
<evidence type="ECO:0000313" key="6">
    <source>
        <dbReference type="EMBL" id="OMJ08437.1"/>
    </source>
</evidence>
<dbReference type="GO" id="GO:0003729">
    <property type="term" value="F:mRNA binding"/>
    <property type="evidence" value="ECO:0007669"/>
    <property type="project" value="TreeGrafter"/>
</dbReference>
<feature type="compositionally biased region" description="Basic residues" evidence="3">
    <location>
        <begin position="155"/>
        <end position="165"/>
    </location>
</feature>
<dbReference type="InterPro" id="IPR050502">
    <property type="entry name" value="Euk_RNA-bind_prot"/>
</dbReference>
<feature type="region of interest" description="Disordered" evidence="3">
    <location>
        <begin position="251"/>
        <end position="276"/>
    </location>
</feature>
<feature type="domain" description="RRM" evidence="4">
    <location>
        <begin position="172"/>
        <end position="254"/>
    </location>
</feature>
<dbReference type="PANTHER" id="PTHR48025">
    <property type="entry name" value="OS02G0815200 PROTEIN"/>
    <property type="match status" value="1"/>
</dbReference>
<evidence type="ECO:0000313" key="5">
    <source>
        <dbReference type="EMBL" id="OMJ07544.1"/>
    </source>
</evidence>
<evidence type="ECO:0000313" key="7">
    <source>
        <dbReference type="EMBL" id="OMJ16495.1"/>
    </source>
</evidence>
<keyword evidence="1 2" id="KW-0694">RNA-binding</keyword>
<feature type="domain" description="RRM" evidence="4">
    <location>
        <begin position="28"/>
        <end position="104"/>
    </location>
</feature>
<evidence type="ECO:0000256" key="1">
    <source>
        <dbReference type="ARBA" id="ARBA00022884"/>
    </source>
</evidence>
<dbReference type="Gene3D" id="3.30.70.330">
    <property type="match status" value="2"/>
</dbReference>
<organism evidence="5 8">
    <name type="scientific">Smittium culicis</name>
    <dbReference type="NCBI Taxonomy" id="133412"/>
    <lineage>
        <taxon>Eukaryota</taxon>
        <taxon>Fungi</taxon>
        <taxon>Fungi incertae sedis</taxon>
        <taxon>Zoopagomycota</taxon>
        <taxon>Kickxellomycotina</taxon>
        <taxon>Harpellomycetes</taxon>
        <taxon>Harpellales</taxon>
        <taxon>Legeriomycetaceae</taxon>
        <taxon>Smittium</taxon>
    </lineage>
</organism>
<evidence type="ECO:0000256" key="3">
    <source>
        <dbReference type="SAM" id="MobiDB-lite"/>
    </source>
</evidence>
<dbReference type="SMART" id="SM00360">
    <property type="entry name" value="RRM"/>
    <property type="match status" value="2"/>
</dbReference>
<dbReference type="EMBL" id="LSSN01006029">
    <property type="protein sequence ID" value="OMJ07544.1"/>
    <property type="molecule type" value="Genomic_DNA"/>
</dbReference>
<dbReference type="AlphaFoldDB" id="A0A1R1WYV9"/>
<dbReference type="EMBL" id="LSSN01002316">
    <property type="protein sequence ID" value="OMJ16495.1"/>
    <property type="molecule type" value="Genomic_DNA"/>
</dbReference>
<gene>
    <name evidence="6" type="ORF">AYI70_g11556</name>
    <name evidence="5" type="ORF">AYI70_g12105</name>
    <name evidence="7" type="ORF">AYI70_g6553</name>
</gene>
<dbReference type="Proteomes" id="UP000187283">
    <property type="component" value="Unassembled WGS sequence"/>
</dbReference>
<dbReference type="EMBL" id="LSSN01005796">
    <property type="protein sequence ID" value="OMJ08437.1"/>
    <property type="molecule type" value="Genomic_DNA"/>
</dbReference>